<name>A0A7R9KEZ5_9ACAR</name>
<dbReference type="InterPro" id="IPR035500">
    <property type="entry name" value="NHR-like_dom_sf"/>
</dbReference>
<dbReference type="PROSITE" id="PS00031">
    <property type="entry name" value="NUCLEAR_REC_DBD_1"/>
    <property type="match status" value="1"/>
</dbReference>
<dbReference type="InterPro" id="IPR013088">
    <property type="entry name" value="Znf_NHR/GATA"/>
</dbReference>
<dbReference type="InterPro" id="IPR050234">
    <property type="entry name" value="Nuclear_hormone_rcpt_NR1"/>
</dbReference>
<dbReference type="PRINTS" id="PR00047">
    <property type="entry name" value="STROIDFINGER"/>
</dbReference>
<evidence type="ECO:0000256" key="1">
    <source>
        <dbReference type="ARBA" id="ARBA00022723"/>
    </source>
</evidence>
<feature type="domain" description="NR LBD" evidence="10">
    <location>
        <begin position="99"/>
        <end position="235"/>
    </location>
</feature>
<reference evidence="11" key="1">
    <citation type="submission" date="2020-11" db="EMBL/GenBank/DDBJ databases">
        <authorList>
            <person name="Tran Van P."/>
        </authorList>
    </citation>
    <scope>NUCLEOTIDE SEQUENCE</scope>
</reference>
<dbReference type="Pfam" id="PF00104">
    <property type="entry name" value="Hormone_recep"/>
    <property type="match status" value="1"/>
</dbReference>
<evidence type="ECO:0000259" key="10">
    <source>
        <dbReference type="PROSITE" id="PS51843"/>
    </source>
</evidence>
<dbReference type="OrthoDB" id="6355676at2759"/>
<keyword evidence="2" id="KW-0863">Zinc-finger</keyword>
<organism evidence="11">
    <name type="scientific">Medioppia subpectinata</name>
    <dbReference type="NCBI Taxonomy" id="1979941"/>
    <lineage>
        <taxon>Eukaryota</taxon>
        <taxon>Metazoa</taxon>
        <taxon>Ecdysozoa</taxon>
        <taxon>Arthropoda</taxon>
        <taxon>Chelicerata</taxon>
        <taxon>Arachnida</taxon>
        <taxon>Acari</taxon>
        <taxon>Acariformes</taxon>
        <taxon>Sarcoptiformes</taxon>
        <taxon>Oribatida</taxon>
        <taxon>Brachypylina</taxon>
        <taxon>Oppioidea</taxon>
        <taxon>Oppiidae</taxon>
        <taxon>Medioppia</taxon>
    </lineage>
</organism>
<keyword evidence="6" id="KW-0804">Transcription</keyword>
<keyword evidence="8" id="KW-0539">Nucleus</keyword>
<keyword evidence="7" id="KW-0675">Receptor</keyword>
<keyword evidence="5" id="KW-0238">DNA-binding</keyword>
<dbReference type="Proteomes" id="UP000759131">
    <property type="component" value="Unassembled WGS sequence"/>
</dbReference>
<keyword evidence="1" id="KW-0479">Metal-binding</keyword>
<dbReference type="Pfam" id="PF00105">
    <property type="entry name" value="zf-C4"/>
    <property type="match status" value="1"/>
</dbReference>
<proteinExistence type="predicted"/>
<dbReference type="EMBL" id="CAJPIZ010000265">
    <property type="protein sequence ID" value="CAG2100950.1"/>
    <property type="molecule type" value="Genomic_DNA"/>
</dbReference>
<feature type="domain" description="Nuclear receptor" evidence="9">
    <location>
        <begin position="2"/>
        <end position="31"/>
    </location>
</feature>
<dbReference type="SUPFAM" id="SSF48508">
    <property type="entry name" value="Nuclear receptor ligand-binding domain"/>
    <property type="match status" value="1"/>
</dbReference>
<dbReference type="GO" id="GO:0030154">
    <property type="term" value="P:cell differentiation"/>
    <property type="evidence" value="ECO:0007669"/>
    <property type="project" value="TreeGrafter"/>
</dbReference>
<dbReference type="GO" id="GO:0000122">
    <property type="term" value="P:negative regulation of transcription by RNA polymerase II"/>
    <property type="evidence" value="ECO:0007669"/>
    <property type="project" value="TreeGrafter"/>
</dbReference>
<evidence type="ECO:0000256" key="4">
    <source>
        <dbReference type="ARBA" id="ARBA00023015"/>
    </source>
</evidence>
<dbReference type="GO" id="GO:0004879">
    <property type="term" value="F:nuclear receptor activity"/>
    <property type="evidence" value="ECO:0007669"/>
    <property type="project" value="TreeGrafter"/>
</dbReference>
<gene>
    <name evidence="11" type="ORF">OSB1V03_LOCUS1005</name>
</gene>
<dbReference type="PROSITE" id="PS51030">
    <property type="entry name" value="NUCLEAR_REC_DBD_2"/>
    <property type="match status" value="1"/>
</dbReference>
<sequence length="235" mass="26702">MIPVCSVCGDRAIGYNFGALTCESCRSFFRRNGTRVELLISAQQGKNEELLSDDNSMDLVITDSTLDINTDSSNDLIEINNNNTNTGISSVIKGFIFNFNELEINRFKELFNSVAVVRDPTVRTIAYETVNVLKAFQILNSRAEFKFTQMVKMSANINGFKKLCENDQIVLLKAACPQLMFLLNITDYAFDDMYLTIPIDEKRATILRMSVMMTWSEIVAEIHKKFLFTNIDCTF</sequence>
<dbReference type="GO" id="GO:0045944">
    <property type="term" value="P:positive regulation of transcription by RNA polymerase II"/>
    <property type="evidence" value="ECO:0007669"/>
    <property type="project" value="TreeGrafter"/>
</dbReference>
<evidence type="ECO:0000313" key="12">
    <source>
        <dbReference type="Proteomes" id="UP000759131"/>
    </source>
</evidence>
<evidence type="ECO:0000259" key="9">
    <source>
        <dbReference type="PROSITE" id="PS51030"/>
    </source>
</evidence>
<dbReference type="GO" id="GO:0008270">
    <property type="term" value="F:zinc ion binding"/>
    <property type="evidence" value="ECO:0007669"/>
    <property type="project" value="UniProtKB-KW"/>
</dbReference>
<dbReference type="PANTHER" id="PTHR24082">
    <property type="entry name" value="NUCLEAR HORMONE RECEPTOR"/>
    <property type="match status" value="1"/>
</dbReference>
<keyword evidence="3" id="KW-0862">Zinc</keyword>
<dbReference type="InterPro" id="IPR001628">
    <property type="entry name" value="Znf_hrmn_rcpt"/>
</dbReference>
<dbReference type="InterPro" id="IPR000536">
    <property type="entry name" value="Nucl_hrmn_rcpt_lig-bd"/>
</dbReference>
<evidence type="ECO:0000256" key="3">
    <source>
        <dbReference type="ARBA" id="ARBA00022833"/>
    </source>
</evidence>
<dbReference type="GO" id="GO:0000978">
    <property type="term" value="F:RNA polymerase II cis-regulatory region sequence-specific DNA binding"/>
    <property type="evidence" value="ECO:0007669"/>
    <property type="project" value="TreeGrafter"/>
</dbReference>
<dbReference type="SUPFAM" id="SSF57716">
    <property type="entry name" value="Glucocorticoid receptor-like (DNA-binding domain)"/>
    <property type="match status" value="1"/>
</dbReference>
<dbReference type="Gene3D" id="1.10.565.10">
    <property type="entry name" value="Retinoid X Receptor"/>
    <property type="match status" value="1"/>
</dbReference>
<dbReference type="EMBL" id="OC854840">
    <property type="protein sequence ID" value="CAD7620520.1"/>
    <property type="molecule type" value="Genomic_DNA"/>
</dbReference>
<evidence type="ECO:0000256" key="8">
    <source>
        <dbReference type="ARBA" id="ARBA00023242"/>
    </source>
</evidence>
<evidence type="ECO:0000256" key="2">
    <source>
        <dbReference type="ARBA" id="ARBA00022771"/>
    </source>
</evidence>
<evidence type="ECO:0000256" key="5">
    <source>
        <dbReference type="ARBA" id="ARBA00023125"/>
    </source>
</evidence>
<dbReference type="PROSITE" id="PS51843">
    <property type="entry name" value="NR_LBD"/>
    <property type="match status" value="1"/>
</dbReference>
<keyword evidence="4" id="KW-0805">Transcription regulation</keyword>
<evidence type="ECO:0000256" key="7">
    <source>
        <dbReference type="ARBA" id="ARBA00023170"/>
    </source>
</evidence>
<dbReference type="PANTHER" id="PTHR24082:SF283">
    <property type="entry name" value="NUCLEAR HORMONE RECEPTOR HR96"/>
    <property type="match status" value="1"/>
</dbReference>
<dbReference type="Gene3D" id="3.30.50.10">
    <property type="entry name" value="Erythroid Transcription Factor GATA-1, subunit A"/>
    <property type="match status" value="1"/>
</dbReference>
<dbReference type="AlphaFoldDB" id="A0A7R9KEZ5"/>
<dbReference type="SMART" id="SM00399">
    <property type="entry name" value="ZnF_C4"/>
    <property type="match status" value="1"/>
</dbReference>
<evidence type="ECO:0000313" key="11">
    <source>
        <dbReference type="EMBL" id="CAD7620520.1"/>
    </source>
</evidence>
<keyword evidence="12" id="KW-1185">Reference proteome</keyword>
<evidence type="ECO:0000256" key="6">
    <source>
        <dbReference type="ARBA" id="ARBA00023163"/>
    </source>
</evidence>
<accession>A0A7R9KEZ5</accession>
<protein>
    <submittedName>
        <fullName evidence="11">Uncharacterized protein</fullName>
    </submittedName>
</protein>